<feature type="binding site" evidence="4">
    <location>
        <position position="88"/>
    </location>
    <ligand>
        <name>S-adenosyl-L-methionine</name>
        <dbReference type="ChEBI" id="CHEBI:59789"/>
    </ligand>
</feature>
<dbReference type="EC" id="2.1.1.163" evidence="4"/>
<name>A0ABU1IW27_9BACL</name>
<evidence type="ECO:0000256" key="4">
    <source>
        <dbReference type="HAMAP-Rule" id="MF_01813"/>
    </source>
</evidence>
<dbReference type="RefSeq" id="WP_188775292.1">
    <property type="nucleotide sequence ID" value="NZ_BMMB01000004.1"/>
</dbReference>
<dbReference type="SUPFAM" id="SSF53335">
    <property type="entry name" value="S-adenosyl-L-methionine-dependent methyltransferases"/>
    <property type="match status" value="1"/>
</dbReference>
<comment type="pathway">
    <text evidence="4">Quinol/quinone metabolism; menaquinone biosynthesis; menaquinol from 1,4-dihydroxy-2-naphthoate: step 2/2.</text>
</comment>
<keyword evidence="3 4" id="KW-0949">S-adenosyl-L-methionine</keyword>
<evidence type="ECO:0000256" key="3">
    <source>
        <dbReference type="ARBA" id="ARBA00022691"/>
    </source>
</evidence>
<dbReference type="HAMAP" id="MF_01813">
    <property type="entry name" value="MenG_UbiE_methyltr"/>
    <property type="match status" value="1"/>
</dbReference>
<dbReference type="PROSITE" id="PS01183">
    <property type="entry name" value="UBIE_1"/>
    <property type="match status" value="1"/>
</dbReference>
<dbReference type="EMBL" id="JAVDQH010000003">
    <property type="protein sequence ID" value="MDR6243215.1"/>
    <property type="molecule type" value="Genomic_DNA"/>
</dbReference>
<comment type="caution">
    <text evidence="4">Lacks conserved residue(s) required for the propagation of feature annotation.</text>
</comment>
<dbReference type="GO" id="GO:0008425">
    <property type="term" value="F:2-methoxy-6-polyprenyl-1,4-benzoquinol methyltransferase activity"/>
    <property type="evidence" value="ECO:0007669"/>
    <property type="project" value="UniProtKB-EC"/>
</dbReference>
<proteinExistence type="inferred from homology"/>
<dbReference type="Gene3D" id="3.40.50.150">
    <property type="entry name" value="Vaccinia Virus protein VP39"/>
    <property type="match status" value="1"/>
</dbReference>
<dbReference type="Proteomes" id="UP001185028">
    <property type="component" value="Unassembled WGS sequence"/>
</dbReference>
<comment type="catalytic activity">
    <reaction evidence="4">
        <text>a 2-demethylmenaquinol + S-adenosyl-L-methionine = a menaquinol + S-adenosyl-L-homocysteine + H(+)</text>
        <dbReference type="Rhea" id="RHEA:42640"/>
        <dbReference type="Rhea" id="RHEA-COMP:9539"/>
        <dbReference type="Rhea" id="RHEA-COMP:9563"/>
        <dbReference type="ChEBI" id="CHEBI:15378"/>
        <dbReference type="ChEBI" id="CHEBI:18151"/>
        <dbReference type="ChEBI" id="CHEBI:55437"/>
        <dbReference type="ChEBI" id="CHEBI:57856"/>
        <dbReference type="ChEBI" id="CHEBI:59789"/>
        <dbReference type="EC" id="2.1.1.163"/>
    </reaction>
</comment>
<dbReference type="InterPro" id="IPR023576">
    <property type="entry name" value="UbiE/COQ5_MeTrFase_CS"/>
</dbReference>
<dbReference type="NCBIfam" id="NF001243">
    <property type="entry name" value="PRK00216.1-4"/>
    <property type="match status" value="1"/>
</dbReference>
<protein>
    <recommendedName>
        <fullName evidence="4">Demethylmenaquinone methyltransferase</fullName>
        <ecNumber evidence="4">2.1.1.163</ecNumber>
    </recommendedName>
</protein>
<dbReference type="CDD" id="cd02440">
    <property type="entry name" value="AdoMet_MTases"/>
    <property type="match status" value="1"/>
</dbReference>
<comment type="caution">
    <text evidence="5">The sequence shown here is derived from an EMBL/GenBank/DDBJ whole genome shotgun (WGS) entry which is preliminary data.</text>
</comment>
<dbReference type="PANTHER" id="PTHR43591:SF24">
    <property type="entry name" value="2-METHOXY-6-POLYPRENYL-1,4-BENZOQUINOL METHYLASE, MITOCHONDRIAL"/>
    <property type="match status" value="1"/>
</dbReference>
<keyword evidence="4" id="KW-0474">Menaquinone biosynthesis</keyword>
<dbReference type="GO" id="GO:0032259">
    <property type="term" value="P:methylation"/>
    <property type="evidence" value="ECO:0007669"/>
    <property type="project" value="UniProtKB-KW"/>
</dbReference>
<accession>A0ABU1IW27</accession>
<organism evidence="5 6">
    <name type="scientific">Paenibacillus hunanensis</name>
    <dbReference type="NCBI Taxonomy" id="539262"/>
    <lineage>
        <taxon>Bacteria</taxon>
        <taxon>Bacillati</taxon>
        <taxon>Bacillota</taxon>
        <taxon>Bacilli</taxon>
        <taxon>Bacillales</taxon>
        <taxon>Paenibacillaceae</taxon>
        <taxon>Paenibacillus</taxon>
    </lineage>
</organism>
<dbReference type="NCBIfam" id="TIGR01934">
    <property type="entry name" value="MenG_MenH_UbiE"/>
    <property type="match status" value="1"/>
</dbReference>
<keyword evidence="1 4" id="KW-0489">Methyltransferase</keyword>
<dbReference type="GO" id="GO:0043770">
    <property type="term" value="F:demethylmenaquinone methyltransferase activity"/>
    <property type="evidence" value="ECO:0007669"/>
    <property type="project" value="UniProtKB-EC"/>
</dbReference>
<evidence type="ECO:0000256" key="1">
    <source>
        <dbReference type="ARBA" id="ARBA00022603"/>
    </source>
</evidence>
<dbReference type="InterPro" id="IPR029063">
    <property type="entry name" value="SAM-dependent_MTases_sf"/>
</dbReference>
<comment type="function">
    <text evidence="4">Methyltransferase required for the conversion of demethylmenaquinol (DMKH2) to menaquinol (MKH2).</text>
</comment>
<evidence type="ECO:0000313" key="5">
    <source>
        <dbReference type="EMBL" id="MDR6243215.1"/>
    </source>
</evidence>
<evidence type="ECO:0000313" key="6">
    <source>
        <dbReference type="Proteomes" id="UP001185028"/>
    </source>
</evidence>
<evidence type="ECO:0000256" key="2">
    <source>
        <dbReference type="ARBA" id="ARBA00022679"/>
    </source>
</evidence>
<keyword evidence="6" id="KW-1185">Reference proteome</keyword>
<sequence>MSKPEIVKPESTKPKEQFVQSVFESIAPKYDMMNDLLSFRMHKTWRKFTMQKMNVQQGDSALDVCCGTCDWTISIAEASKTGSVYGLDFSPNMLSVGQTKIDRDGWQDNITLKQGNAMDLPFEDNTFDYATIGFGLRNVPDLEKTLREMQRVVKPGGMVVCLELSKPTWQPFKGIYYFYFQNLLPLMGRVVAKSYEQYKWLPDSLIAFPGREELAGIFRNIGLQQVQAYPLTGGIAALHIGIKEKQHV</sequence>
<feature type="binding site" evidence="4">
    <location>
        <position position="68"/>
    </location>
    <ligand>
        <name>S-adenosyl-L-methionine</name>
        <dbReference type="ChEBI" id="CHEBI:59789"/>
    </ligand>
</feature>
<keyword evidence="2 4" id="KW-0808">Transferase</keyword>
<dbReference type="PANTHER" id="PTHR43591">
    <property type="entry name" value="METHYLTRANSFERASE"/>
    <property type="match status" value="1"/>
</dbReference>
<dbReference type="NCBIfam" id="NF001244">
    <property type="entry name" value="PRK00216.1-5"/>
    <property type="match status" value="1"/>
</dbReference>
<dbReference type="PROSITE" id="PS01184">
    <property type="entry name" value="UBIE_2"/>
    <property type="match status" value="1"/>
</dbReference>
<gene>
    <name evidence="4" type="primary">menG</name>
    <name evidence="5" type="ORF">JOC58_001100</name>
</gene>
<dbReference type="InterPro" id="IPR004033">
    <property type="entry name" value="UbiE/COQ5_MeTrFase"/>
</dbReference>
<dbReference type="Pfam" id="PF01209">
    <property type="entry name" value="Ubie_methyltran"/>
    <property type="match status" value="1"/>
</dbReference>
<dbReference type="PROSITE" id="PS51608">
    <property type="entry name" value="SAM_MT_UBIE"/>
    <property type="match status" value="1"/>
</dbReference>
<reference evidence="5 6" key="1">
    <citation type="submission" date="2023-07" db="EMBL/GenBank/DDBJ databases">
        <title>Genomic Encyclopedia of Type Strains, Phase IV (KMG-IV): sequencing the most valuable type-strain genomes for metagenomic binning, comparative biology and taxonomic classification.</title>
        <authorList>
            <person name="Goeker M."/>
        </authorList>
    </citation>
    <scope>NUCLEOTIDE SEQUENCE [LARGE SCALE GENOMIC DNA]</scope>
    <source>
        <strain evidence="5 6">DSM 22170</strain>
    </source>
</reference>
<comment type="similarity">
    <text evidence="4">Belongs to the class I-like SAM-binding methyltransferase superfamily. MenG/UbiE family.</text>
</comment>
<feature type="binding site" evidence="4">
    <location>
        <begin position="116"/>
        <end position="117"/>
    </location>
    <ligand>
        <name>S-adenosyl-L-methionine</name>
        <dbReference type="ChEBI" id="CHEBI:59789"/>
    </ligand>
</feature>